<accession>A0AAW1M6D7</accession>
<comment type="caution">
    <text evidence="2">The sequence shown here is derived from an EMBL/GenBank/DDBJ whole genome shotgun (WGS) entry which is preliminary data.</text>
</comment>
<feature type="compositionally biased region" description="Polar residues" evidence="1">
    <location>
        <begin position="382"/>
        <end position="392"/>
    </location>
</feature>
<sequence>MAEPTCVMLPFSYTSPPAFPDDIHEENSAMYGIEESVSFGRFMSDNLEWEKWSSFSSNRNRYVEEAEKYSKPGSVAQKKAYFEAHFKRMAALKAAALLEQTNSAQNSHEGVTEGDGINSTEKGLQNVSINVQIEANNFKEVDKVQKVCQNEEDKGFVVHQNDLYSVGTECELNSNLRKNVDRSEPAVETLSDQNKPYLVPVKDEICNESKEIESCGTVQTDKPPLKKKSGSIEDASEPIAKKNPPLSSYMSPSVGGTGRTSVFAESTTKYSGSVYPGKENYTTPTKKKTNVTDPDKKKTPLRLSINREINRIMSPVMRKIGTSSKASKDCSTPLKTPAKGSKYATSNATLESPRMTPSRGSRSLLDSIASDNKGSGSRWHVFSSNASMSPSTSRHRISSPIIPNSICLNGDRSTRRKQKLEGKFNATATEKPPQTSKFKEKAEAELNKFRQSFCFKAMSSPDHYGENEALRSPKRKDGQTQGKSPKRGKQPAKTASKVSLPPRKPVIKQNGSKNVQQSNYSALWTKKPSG</sequence>
<evidence type="ECO:0000313" key="3">
    <source>
        <dbReference type="Proteomes" id="UP001443914"/>
    </source>
</evidence>
<dbReference type="AlphaFoldDB" id="A0AAW1M6D7"/>
<proteinExistence type="predicted"/>
<feature type="region of interest" description="Disordered" evidence="1">
    <location>
        <begin position="275"/>
        <end position="298"/>
    </location>
</feature>
<evidence type="ECO:0000313" key="2">
    <source>
        <dbReference type="EMBL" id="KAK9741227.1"/>
    </source>
</evidence>
<dbReference type="PANTHER" id="PTHR47067:SF7">
    <property type="entry name" value="TPX2 (TARGETING PROTEIN FOR XKLP2) PROTEIN FAMILY"/>
    <property type="match status" value="1"/>
</dbReference>
<feature type="compositionally biased region" description="Basic and acidic residues" evidence="1">
    <location>
        <begin position="463"/>
        <end position="478"/>
    </location>
</feature>
<reference evidence="2" key="1">
    <citation type="submission" date="2024-03" db="EMBL/GenBank/DDBJ databases">
        <title>WGS assembly of Saponaria officinalis var. Norfolk2.</title>
        <authorList>
            <person name="Jenkins J."/>
            <person name="Shu S."/>
            <person name="Grimwood J."/>
            <person name="Barry K."/>
            <person name="Goodstein D."/>
            <person name="Schmutz J."/>
            <person name="Leebens-Mack J."/>
            <person name="Osbourn A."/>
        </authorList>
    </citation>
    <scope>NUCLEOTIDE SEQUENCE [LARGE SCALE GENOMIC DNA]</scope>
    <source>
        <strain evidence="2">JIC</strain>
    </source>
</reference>
<dbReference type="Proteomes" id="UP001443914">
    <property type="component" value="Unassembled WGS sequence"/>
</dbReference>
<feature type="region of interest" description="Disordered" evidence="1">
    <location>
        <begin position="458"/>
        <end position="530"/>
    </location>
</feature>
<gene>
    <name evidence="2" type="ORF">RND81_03G090500</name>
</gene>
<dbReference type="InterPro" id="IPR044216">
    <property type="entry name" value="WDL7"/>
</dbReference>
<protein>
    <recommendedName>
        <fullName evidence="4">TPX2 C-terminal domain-containing protein</fullName>
    </recommendedName>
</protein>
<evidence type="ECO:0008006" key="4">
    <source>
        <dbReference type="Google" id="ProtNLM"/>
    </source>
</evidence>
<keyword evidence="3" id="KW-1185">Reference proteome</keyword>
<feature type="compositionally biased region" description="Polar residues" evidence="1">
    <location>
        <begin position="426"/>
        <end position="436"/>
    </location>
</feature>
<organism evidence="2 3">
    <name type="scientific">Saponaria officinalis</name>
    <name type="common">Common soapwort</name>
    <name type="synonym">Lychnis saponaria</name>
    <dbReference type="NCBI Taxonomy" id="3572"/>
    <lineage>
        <taxon>Eukaryota</taxon>
        <taxon>Viridiplantae</taxon>
        <taxon>Streptophyta</taxon>
        <taxon>Embryophyta</taxon>
        <taxon>Tracheophyta</taxon>
        <taxon>Spermatophyta</taxon>
        <taxon>Magnoliopsida</taxon>
        <taxon>eudicotyledons</taxon>
        <taxon>Gunneridae</taxon>
        <taxon>Pentapetalae</taxon>
        <taxon>Caryophyllales</taxon>
        <taxon>Caryophyllaceae</taxon>
        <taxon>Caryophylleae</taxon>
        <taxon>Saponaria</taxon>
    </lineage>
</organism>
<feature type="region of interest" description="Disordered" evidence="1">
    <location>
        <begin position="318"/>
        <end position="441"/>
    </location>
</feature>
<evidence type="ECO:0000256" key="1">
    <source>
        <dbReference type="SAM" id="MobiDB-lite"/>
    </source>
</evidence>
<name>A0AAW1M6D7_SAPOF</name>
<dbReference type="PANTHER" id="PTHR47067">
    <property type="entry name" value="TPX2 (TARGETING PROTEIN FOR XKLP2) PROTEIN FAMILY-RELATED"/>
    <property type="match status" value="1"/>
</dbReference>
<feature type="compositionally biased region" description="Polar residues" evidence="1">
    <location>
        <begin position="509"/>
        <end position="522"/>
    </location>
</feature>
<feature type="compositionally biased region" description="Polar residues" evidence="1">
    <location>
        <begin position="321"/>
        <end position="334"/>
    </location>
</feature>
<feature type="region of interest" description="Disordered" evidence="1">
    <location>
        <begin position="215"/>
        <end position="254"/>
    </location>
</feature>
<dbReference type="EMBL" id="JBDFQZ010000003">
    <property type="protein sequence ID" value="KAK9741227.1"/>
    <property type="molecule type" value="Genomic_DNA"/>
</dbReference>